<accession>A0A1E5LJQ2</accession>
<dbReference type="PROSITE" id="PS51272">
    <property type="entry name" value="SLH"/>
    <property type="match status" value="2"/>
</dbReference>
<dbReference type="InterPro" id="IPR001119">
    <property type="entry name" value="SLH_dom"/>
</dbReference>
<feature type="chain" id="PRO_5009181050" description="SLH domain-containing protein" evidence="2">
    <location>
        <begin position="27"/>
        <end position="760"/>
    </location>
</feature>
<gene>
    <name evidence="4" type="ORF">BFG57_08690</name>
</gene>
<dbReference type="Pfam" id="PF00395">
    <property type="entry name" value="SLH"/>
    <property type="match status" value="2"/>
</dbReference>
<dbReference type="Pfam" id="PF16244">
    <property type="entry name" value="DUF4901"/>
    <property type="match status" value="2"/>
</dbReference>
<evidence type="ECO:0000313" key="4">
    <source>
        <dbReference type="EMBL" id="OEH94323.1"/>
    </source>
</evidence>
<evidence type="ECO:0000313" key="5">
    <source>
        <dbReference type="Proteomes" id="UP000095209"/>
    </source>
</evidence>
<dbReference type="EMBL" id="MJEH01000003">
    <property type="protein sequence ID" value="OEH94323.1"/>
    <property type="molecule type" value="Genomic_DNA"/>
</dbReference>
<dbReference type="InterPro" id="IPR032599">
    <property type="entry name" value="YcdB/YcdC_rep_domain"/>
</dbReference>
<protein>
    <recommendedName>
        <fullName evidence="3">SLH domain-containing protein</fullName>
    </recommendedName>
</protein>
<evidence type="ECO:0000259" key="3">
    <source>
        <dbReference type="PROSITE" id="PS51272"/>
    </source>
</evidence>
<evidence type="ECO:0000256" key="2">
    <source>
        <dbReference type="SAM" id="SignalP"/>
    </source>
</evidence>
<feature type="domain" description="SLH" evidence="3">
    <location>
        <begin position="637"/>
        <end position="699"/>
    </location>
</feature>
<dbReference type="Proteomes" id="UP000095209">
    <property type="component" value="Unassembled WGS sequence"/>
</dbReference>
<sequence>MKKAITLLMSSALILPTILTPTVAFGKSSSAPETLPVDIVENTKITQNSLIKQPDISKEQAIKLAKDAFPIPDNYKQTQVELNSKYYQSSYPAWIIRWELQENEEYGSIGISLNAETGEIASIYFNQSDNNEEKSFPPKVEREEAKEIAINYLEDILPDKVDDFLYDDSNDNNVKPPLDDDINYRFSFNQDVNGIPFKQNHVEISVNGNGNVRNFEYSWIKDYTFPSDENILKAQEVLNKMKDSFPLELQYKEVQSFGSKNKDLIVPEYFNEDTQMQLIYEQVSNINSINAKTGEWLDSQGNPIKDSLNIRKEPISKKPLDSAPSHSKELTAEEAEKIVKSYFSIPKDAELANVEYEENDYRVQGAVWNLRWTKEPSQWVNASVHAQTGELITYNQQNHYAKESNTVKYSEEKAKKIAIDTVKEILPHKANQLSLVNTRTWEYIKNQPAQYYFTFERLHNGIPVPSQRTTVTISSQNGEVIDFDHNWGERDFPSNDNVIPVDEAIQRYFDLHYVELAFELIHPTDEKPKVQLMYTLKRKQTDEPVYLDATKNEWISNKTGLPYEIDLDLNVTDLEGHWADKELRLMVEYRALQPDKMGKIHPDKLITRGEMIKMFMLTQRPYVYYQEKAMRLAVAESESTFNDVSSASPYHVYIEEAVREGLIDTDIKDFKPDEPVTREELALLITRALGYNKLTEYEDLFNLNFEDNENISEKGAVALVQHLGIMTGTDNKFSPQANVSRAQAAKAYFEYLTKQGLKVR</sequence>
<evidence type="ECO:0000256" key="1">
    <source>
        <dbReference type="ARBA" id="ARBA00022729"/>
    </source>
</evidence>
<feature type="signal peptide" evidence="2">
    <location>
        <begin position="1"/>
        <end position="26"/>
    </location>
</feature>
<dbReference type="RefSeq" id="WP_069715679.1">
    <property type="nucleotide sequence ID" value="NZ_MJEH01000003.1"/>
</dbReference>
<keyword evidence="5" id="KW-1185">Reference proteome</keyword>
<comment type="caution">
    <text evidence="4">The sequence shown here is derived from an EMBL/GenBank/DDBJ whole genome shotgun (WGS) entry which is preliminary data.</text>
</comment>
<dbReference type="AlphaFoldDB" id="A0A1E5LJQ2"/>
<keyword evidence="1 2" id="KW-0732">Signal</keyword>
<reference evidence="4 5" key="1">
    <citation type="submission" date="2016-08" db="EMBL/GenBank/DDBJ databases">
        <title>Genome of Bacillus solimangrovi GH2-4.</title>
        <authorList>
            <person name="Lim S."/>
            <person name="Kim B.-C."/>
        </authorList>
    </citation>
    <scope>NUCLEOTIDE SEQUENCE [LARGE SCALE GENOMIC DNA]</scope>
    <source>
        <strain evidence="4 5">GH2-4</strain>
    </source>
</reference>
<name>A0A1E5LJQ2_9BACI</name>
<organism evidence="4 5">
    <name type="scientific">Bacillus solimangrovi</name>
    <dbReference type="NCBI Taxonomy" id="1305675"/>
    <lineage>
        <taxon>Bacteria</taxon>
        <taxon>Bacillati</taxon>
        <taxon>Bacillota</taxon>
        <taxon>Bacilli</taxon>
        <taxon>Bacillales</taxon>
        <taxon>Bacillaceae</taxon>
        <taxon>Bacillus</taxon>
    </lineage>
</organism>
<feature type="domain" description="SLH" evidence="3">
    <location>
        <begin position="700"/>
        <end position="760"/>
    </location>
</feature>
<dbReference type="STRING" id="1305675.BFG57_08690"/>
<proteinExistence type="predicted"/>